<accession>A0A0B5IDA5</accession>
<dbReference type="EMBL" id="CP010408">
    <property type="protein sequence ID" value="AJF70486.1"/>
    <property type="molecule type" value="Genomic_DNA"/>
</dbReference>
<evidence type="ECO:0000313" key="2">
    <source>
        <dbReference type="Proteomes" id="UP000031774"/>
    </source>
</evidence>
<gene>
    <name evidence="1" type="ORF">SVTN_40745</name>
</gene>
<reference evidence="1 2" key="1">
    <citation type="submission" date="2014-12" db="EMBL/GenBank/DDBJ databases">
        <title>Complete genome sequence of Streptomyces vietnamensis strain GIMV4.0001, a genetic manipulable producer of the benzoisochromanequinone antibiotic granaticin.</title>
        <authorList>
            <person name="Deng M.R."/>
            <person name="Guo J."/>
            <person name="Ma L.Y."/>
            <person name="Feng G.D."/>
            <person name="Mo C.Y."/>
            <person name="Zhu H.H."/>
        </authorList>
    </citation>
    <scope>NUCLEOTIDE SEQUENCE [LARGE SCALE GENOMIC DNA]</scope>
    <source>
        <strain evidence="2">GIMV4.0001</strain>
        <plasmid evidence="1 2">pSVL1</plasmid>
    </source>
</reference>
<name>A0A0B5IDA5_9ACTN</name>
<organism evidence="1 2">
    <name type="scientific">Streptomyces vietnamensis</name>
    <dbReference type="NCBI Taxonomy" id="362257"/>
    <lineage>
        <taxon>Bacteria</taxon>
        <taxon>Bacillati</taxon>
        <taxon>Actinomycetota</taxon>
        <taxon>Actinomycetes</taxon>
        <taxon>Kitasatosporales</taxon>
        <taxon>Streptomycetaceae</taxon>
        <taxon>Streptomyces</taxon>
    </lineage>
</organism>
<keyword evidence="2" id="KW-1185">Reference proteome</keyword>
<dbReference type="RefSeq" id="WP_041134953.1">
    <property type="nucleotide sequence ID" value="NZ_CP010408.1"/>
</dbReference>
<dbReference type="KEGG" id="svt:SVTN_40745"/>
<protein>
    <submittedName>
        <fullName evidence="1">Uncharacterized protein</fullName>
    </submittedName>
</protein>
<evidence type="ECO:0000313" key="1">
    <source>
        <dbReference type="EMBL" id="AJF70486.1"/>
    </source>
</evidence>
<geneLocation type="plasmid" evidence="1 2">
    <name>pSVL1</name>
</geneLocation>
<dbReference type="Proteomes" id="UP000031774">
    <property type="component" value="Plasmid pSVL1"/>
</dbReference>
<sequence>MAINTTPQPSTCLVLDPDGRGAVLQVTSVYNLDGETLAERLYEAYAMTTENNTELPDEITTETLMAALGEQIANCAEGWHTWANEPTQQAWDTVRPWAERQVRRLFPTLTWRVEPDRQFLPPNS</sequence>
<dbReference type="HOGENOM" id="CLU_2002731_0_0_11"/>
<proteinExistence type="predicted"/>
<dbReference type="AlphaFoldDB" id="A0A0B5IDA5"/>
<keyword evidence="1" id="KW-0614">Plasmid</keyword>